<dbReference type="SUPFAM" id="SSF53383">
    <property type="entry name" value="PLP-dependent transferases"/>
    <property type="match status" value="1"/>
</dbReference>
<evidence type="ECO:0000256" key="9">
    <source>
        <dbReference type="ARBA" id="ARBA00050776"/>
    </source>
</evidence>
<dbReference type="InterPro" id="IPR015424">
    <property type="entry name" value="PyrdxlP-dep_Trfase"/>
</dbReference>
<evidence type="ECO:0000256" key="8">
    <source>
        <dbReference type="ARBA" id="ARBA00023014"/>
    </source>
</evidence>
<keyword evidence="6" id="KW-0663">Pyridoxal phosphate</keyword>
<dbReference type="InterPro" id="IPR000192">
    <property type="entry name" value="Aminotrans_V_dom"/>
</dbReference>
<dbReference type="InterPro" id="IPR015422">
    <property type="entry name" value="PyrdxlP-dep_Trfase_small"/>
</dbReference>
<sequence>MKTNDTQPVYLDVNATTPLDPRVFEAMRECFLGPPANAGSRTHVYGHRAKDAVEDARAKVANVIAAKPEEIIFTSGATESNNLAIIGLAAHGEATGRKHILSTTIEHKAVLEPLEYLGTKGFEIELVPVGSGGFVDPNDVVKRCRKDTLLVSVMHANNETGVIQPIKEIGEHLQATDTWFHIDAAQTFGKEPDLTDLKFDLLSISSHKIYGPQGIGGLYIKRQGNTRIPISSLVHGGGQERGLRPGTVPVALAVGFGEASKLAKLEQHTRAEASRAVRNAFLLELKKVEHVVNGDLSRCQDHVVNIRFPGVDSEALMMALRESLAFSNGSACTSDSYDPSHVLIAMGLSEDQANESVRISWGSDVPALPIDRLVTEVESLRIQL</sequence>
<dbReference type="PANTHER" id="PTHR11601:SF34">
    <property type="entry name" value="CYSTEINE DESULFURASE"/>
    <property type="match status" value="1"/>
</dbReference>
<evidence type="ECO:0000256" key="6">
    <source>
        <dbReference type="ARBA" id="ARBA00022898"/>
    </source>
</evidence>
<dbReference type="PIRSF" id="PIRSF005572">
    <property type="entry name" value="NifS"/>
    <property type="match status" value="1"/>
</dbReference>
<evidence type="ECO:0000256" key="2">
    <source>
        <dbReference type="ARBA" id="ARBA00006490"/>
    </source>
</evidence>
<dbReference type="EMBL" id="BAABRO010000012">
    <property type="protein sequence ID" value="GAA5509129.1"/>
    <property type="molecule type" value="Genomic_DNA"/>
</dbReference>
<comment type="catalytic activity">
    <reaction evidence="9">
        <text>(sulfur carrier)-H + L-cysteine = (sulfur carrier)-SH + L-alanine</text>
        <dbReference type="Rhea" id="RHEA:43892"/>
        <dbReference type="Rhea" id="RHEA-COMP:14737"/>
        <dbReference type="Rhea" id="RHEA-COMP:14739"/>
        <dbReference type="ChEBI" id="CHEBI:29917"/>
        <dbReference type="ChEBI" id="CHEBI:35235"/>
        <dbReference type="ChEBI" id="CHEBI:57972"/>
        <dbReference type="ChEBI" id="CHEBI:64428"/>
        <dbReference type="EC" id="2.8.1.7"/>
    </reaction>
</comment>
<name>A0ABP9VVF2_9BACT</name>
<dbReference type="RefSeq" id="WP_345685929.1">
    <property type="nucleotide sequence ID" value="NZ_BAABRO010000012.1"/>
</dbReference>
<keyword evidence="13" id="KW-1185">Reference proteome</keyword>
<dbReference type="EC" id="2.8.1.7" evidence="3"/>
<protein>
    <recommendedName>
        <fullName evidence="3">cysteine desulfurase</fullName>
        <ecNumber evidence="3">2.8.1.7</ecNumber>
    </recommendedName>
</protein>
<evidence type="ECO:0000256" key="7">
    <source>
        <dbReference type="ARBA" id="ARBA00023004"/>
    </source>
</evidence>
<evidence type="ECO:0000256" key="5">
    <source>
        <dbReference type="ARBA" id="ARBA00022723"/>
    </source>
</evidence>
<keyword evidence="5" id="KW-0479">Metal-binding</keyword>
<dbReference type="Pfam" id="PF00266">
    <property type="entry name" value="Aminotran_5"/>
    <property type="match status" value="1"/>
</dbReference>
<dbReference type="InterPro" id="IPR020578">
    <property type="entry name" value="Aminotrans_V_PyrdxlP_BS"/>
</dbReference>
<dbReference type="PANTHER" id="PTHR11601">
    <property type="entry name" value="CYSTEINE DESULFURYLASE FAMILY MEMBER"/>
    <property type="match status" value="1"/>
</dbReference>
<dbReference type="InterPro" id="IPR016454">
    <property type="entry name" value="Cysteine_dSase"/>
</dbReference>
<keyword evidence="4" id="KW-0808">Transferase</keyword>
<evidence type="ECO:0000256" key="4">
    <source>
        <dbReference type="ARBA" id="ARBA00022679"/>
    </source>
</evidence>
<comment type="similarity">
    <text evidence="2">Belongs to the class-V pyridoxal-phosphate-dependent aminotransferase family. NifS/IscS subfamily.</text>
</comment>
<dbReference type="Gene3D" id="3.90.1150.10">
    <property type="entry name" value="Aspartate Aminotransferase, domain 1"/>
    <property type="match status" value="1"/>
</dbReference>
<evidence type="ECO:0000256" key="3">
    <source>
        <dbReference type="ARBA" id="ARBA00012239"/>
    </source>
</evidence>
<reference evidence="12 13" key="1">
    <citation type="submission" date="2024-02" db="EMBL/GenBank/DDBJ databases">
        <title>Rhodopirellula caenicola NBRC 110016.</title>
        <authorList>
            <person name="Ichikawa N."/>
            <person name="Katano-Makiyama Y."/>
            <person name="Hidaka K."/>
        </authorList>
    </citation>
    <scope>NUCLEOTIDE SEQUENCE [LARGE SCALE GENOMIC DNA]</scope>
    <source>
        <strain evidence="12 13">NBRC 110016</strain>
    </source>
</reference>
<dbReference type="Gene3D" id="1.10.260.50">
    <property type="match status" value="1"/>
</dbReference>
<evidence type="ECO:0000313" key="12">
    <source>
        <dbReference type="EMBL" id="GAA5509129.1"/>
    </source>
</evidence>
<dbReference type="Proteomes" id="UP001416858">
    <property type="component" value="Unassembled WGS sequence"/>
</dbReference>
<gene>
    <name evidence="12" type="primary">iscS_4</name>
    <name evidence="12" type="ORF">Rcae01_04598</name>
</gene>
<dbReference type="PROSITE" id="PS00595">
    <property type="entry name" value="AA_TRANSFER_CLASS_5"/>
    <property type="match status" value="1"/>
</dbReference>
<evidence type="ECO:0000313" key="13">
    <source>
        <dbReference type="Proteomes" id="UP001416858"/>
    </source>
</evidence>
<evidence type="ECO:0000259" key="11">
    <source>
        <dbReference type="Pfam" id="PF00266"/>
    </source>
</evidence>
<accession>A0ABP9VVF2</accession>
<evidence type="ECO:0000256" key="1">
    <source>
        <dbReference type="ARBA" id="ARBA00001933"/>
    </source>
</evidence>
<dbReference type="Gene3D" id="3.40.640.10">
    <property type="entry name" value="Type I PLP-dependent aspartate aminotransferase-like (Major domain)"/>
    <property type="match status" value="1"/>
</dbReference>
<feature type="domain" description="Aminotransferase class V" evidence="11">
    <location>
        <begin position="9"/>
        <end position="366"/>
    </location>
</feature>
<proteinExistence type="inferred from homology"/>
<evidence type="ECO:0000256" key="10">
    <source>
        <dbReference type="RuleBase" id="RU004504"/>
    </source>
</evidence>
<comment type="caution">
    <text evidence="12">The sequence shown here is derived from an EMBL/GenBank/DDBJ whole genome shotgun (WGS) entry which is preliminary data.</text>
</comment>
<keyword evidence="8" id="KW-0411">Iron-sulfur</keyword>
<dbReference type="InterPro" id="IPR015421">
    <property type="entry name" value="PyrdxlP-dep_Trfase_major"/>
</dbReference>
<comment type="cofactor">
    <cofactor evidence="1 10">
        <name>pyridoxal 5'-phosphate</name>
        <dbReference type="ChEBI" id="CHEBI:597326"/>
    </cofactor>
</comment>
<keyword evidence="7" id="KW-0408">Iron</keyword>
<organism evidence="12 13">
    <name type="scientific">Novipirellula caenicola</name>
    <dbReference type="NCBI Taxonomy" id="1536901"/>
    <lineage>
        <taxon>Bacteria</taxon>
        <taxon>Pseudomonadati</taxon>
        <taxon>Planctomycetota</taxon>
        <taxon>Planctomycetia</taxon>
        <taxon>Pirellulales</taxon>
        <taxon>Pirellulaceae</taxon>
        <taxon>Novipirellula</taxon>
    </lineage>
</organism>